<dbReference type="EMBL" id="ML977147">
    <property type="protein sequence ID" value="KAF1988714.1"/>
    <property type="molecule type" value="Genomic_DNA"/>
</dbReference>
<reference evidence="2" key="1">
    <citation type="journal article" date="2020" name="Stud. Mycol.">
        <title>101 Dothideomycetes genomes: a test case for predicting lifestyles and emergence of pathogens.</title>
        <authorList>
            <person name="Haridas S."/>
            <person name="Albert R."/>
            <person name="Binder M."/>
            <person name="Bloem J."/>
            <person name="Labutti K."/>
            <person name="Salamov A."/>
            <person name="Andreopoulos B."/>
            <person name="Baker S."/>
            <person name="Barry K."/>
            <person name="Bills G."/>
            <person name="Bluhm B."/>
            <person name="Cannon C."/>
            <person name="Castanera R."/>
            <person name="Culley D."/>
            <person name="Daum C."/>
            <person name="Ezra D."/>
            <person name="Gonzalez J."/>
            <person name="Henrissat B."/>
            <person name="Kuo A."/>
            <person name="Liang C."/>
            <person name="Lipzen A."/>
            <person name="Lutzoni F."/>
            <person name="Magnuson J."/>
            <person name="Mondo S."/>
            <person name="Nolan M."/>
            <person name="Ohm R."/>
            <person name="Pangilinan J."/>
            <person name="Park H.-J."/>
            <person name="Ramirez L."/>
            <person name="Alfaro M."/>
            <person name="Sun H."/>
            <person name="Tritt A."/>
            <person name="Yoshinaga Y."/>
            <person name="Zwiers L.-H."/>
            <person name="Turgeon B."/>
            <person name="Goodwin S."/>
            <person name="Spatafora J."/>
            <person name="Crous P."/>
            <person name="Grigoriev I."/>
        </authorList>
    </citation>
    <scope>NUCLEOTIDE SEQUENCE</scope>
    <source>
        <strain evidence="2">CBS 113979</strain>
    </source>
</reference>
<feature type="region of interest" description="Disordered" evidence="1">
    <location>
        <begin position="1"/>
        <end position="21"/>
    </location>
</feature>
<keyword evidence="3" id="KW-1185">Reference proteome</keyword>
<gene>
    <name evidence="2" type="ORF">K402DRAFT_427303</name>
</gene>
<name>A0A6G1H6M5_9PEZI</name>
<proteinExistence type="predicted"/>
<evidence type="ECO:0000256" key="1">
    <source>
        <dbReference type="SAM" id="MobiDB-lite"/>
    </source>
</evidence>
<dbReference type="AlphaFoldDB" id="A0A6G1H6M5"/>
<sequence>MSSPSSIPQTNSPSAADTDNAWDFTTTHSVCVRLEQLRETEDSWEDRNRDIASLYHSLIWKTRFEPHAASEADCELLDRLFNNPVPRAQESWYKLWERTLRDYRRVCKLLHKPDSLYKAENRYEKLFTRVTEVSIQLNKLGAKVVDMHTKQVPLLVEWREHRLELRDRHKHEAAERWVRSLPETAVALRNGETIGEVVKRTLSDAEEND</sequence>
<protein>
    <submittedName>
        <fullName evidence="2">Uncharacterized protein</fullName>
    </submittedName>
</protein>
<evidence type="ECO:0000313" key="3">
    <source>
        <dbReference type="Proteomes" id="UP000800041"/>
    </source>
</evidence>
<evidence type="ECO:0000313" key="2">
    <source>
        <dbReference type="EMBL" id="KAF1988714.1"/>
    </source>
</evidence>
<organism evidence="2 3">
    <name type="scientific">Aulographum hederae CBS 113979</name>
    <dbReference type="NCBI Taxonomy" id="1176131"/>
    <lineage>
        <taxon>Eukaryota</taxon>
        <taxon>Fungi</taxon>
        <taxon>Dikarya</taxon>
        <taxon>Ascomycota</taxon>
        <taxon>Pezizomycotina</taxon>
        <taxon>Dothideomycetes</taxon>
        <taxon>Pleosporomycetidae</taxon>
        <taxon>Aulographales</taxon>
        <taxon>Aulographaceae</taxon>
    </lineage>
</organism>
<dbReference type="Proteomes" id="UP000800041">
    <property type="component" value="Unassembled WGS sequence"/>
</dbReference>
<accession>A0A6G1H6M5</accession>